<dbReference type="Proteomes" id="UP000035722">
    <property type="component" value="Unassembled WGS sequence"/>
</dbReference>
<evidence type="ECO:0000313" key="5">
    <source>
        <dbReference type="EMBL" id="CCQ45190.1"/>
    </source>
</evidence>
<dbReference type="Gene3D" id="1.20.120.530">
    <property type="entry name" value="GntR ligand-binding domain-like"/>
    <property type="match status" value="1"/>
</dbReference>
<dbReference type="GO" id="GO:0003677">
    <property type="term" value="F:DNA binding"/>
    <property type="evidence" value="ECO:0007669"/>
    <property type="project" value="UniProtKB-KW"/>
</dbReference>
<protein>
    <submittedName>
        <fullName evidence="5">Bacterial regulatory s, gntR family protein</fullName>
    </submittedName>
</protein>
<organism evidence="5 6">
    <name type="scientific">Pseudarthrobacter siccitolerans</name>
    <dbReference type="NCBI Taxonomy" id="861266"/>
    <lineage>
        <taxon>Bacteria</taxon>
        <taxon>Bacillati</taxon>
        <taxon>Actinomycetota</taxon>
        <taxon>Actinomycetes</taxon>
        <taxon>Micrococcales</taxon>
        <taxon>Micrococcaceae</taxon>
        <taxon>Pseudarthrobacter</taxon>
    </lineage>
</organism>
<reference evidence="6" key="1">
    <citation type="journal article" date="2014" name="Genome Announc.">
        <title>Genome Sequence of Arthrobacter siccitolerans 4J27, a Xeroprotectant-Producing Desiccation-Tolerant Microorganism.</title>
        <authorList>
            <person name="Manzanera M."/>
            <person name="Santa-Cruz-Calvo L."/>
            <person name="Vilchez J.I."/>
            <person name="Garcia-Fontana C."/>
            <person name="Silva-Castro G.A."/>
            <person name="Calvo C."/>
            <person name="Gonzalez-Lopez J."/>
        </authorList>
    </citation>
    <scope>NUCLEOTIDE SEQUENCE [LARGE SCALE GENOMIC DNA]</scope>
    <source>
        <strain evidence="6">4J27</strain>
    </source>
</reference>
<evidence type="ECO:0000259" key="4">
    <source>
        <dbReference type="PROSITE" id="PS50949"/>
    </source>
</evidence>
<dbReference type="InterPro" id="IPR036388">
    <property type="entry name" value="WH-like_DNA-bd_sf"/>
</dbReference>
<dbReference type="InterPro" id="IPR036390">
    <property type="entry name" value="WH_DNA-bd_sf"/>
</dbReference>
<accession>A0A024GZ04</accession>
<evidence type="ECO:0000256" key="2">
    <source>
        <dbReference type="ARBA" id="ARBA00023125"/>
    </source>
</evidence>
<feature type="domain" description="HTH gntR-type" evidence="4">
    <location>
        <begin position="9"/>
        <end position="77"/>
    </location>
</feature>
<dbReference type="Pfam" id="PF07729">
    <property type="entry name" value="FCD"/>
    <property type="match status" value="1"/>
</dbReference>
<keyword evidence="6" id="KW-1185">Reference proteome</keyword>
<dbReference type="PROSITE" id="PS50949">
    <property type="entry name" value="HTH_GNTR"/>
    <property type="match status" value="1"/>
</dbReference>
<keyword evidence="1" id="KW-0805">Transcription regulation</keyword>
<dbReference type="SUPFAM" id="SSF46785">
    <property type="entry name" value="Winged helix' DNA-binding domain"/>
    <property type="match status" value="1"/>
</dbReference>
<dbReference type="InterPro" id="IPR011711">
    <property type="entry name" value="GntR_C"/>
</dbReference>
<dbReference type="PRINTS" id="PR00035">
    <property type="entry name" value="HTHGNTR"/>
</dbReference>
<keyword evidence="2" id="KW-0238">DNA-binding</keyword>
<dbReference type="CDD" id="cd07377">
    <property type="entry name" value="WHTH_GntR"/>
    <property type="match status" value="1"/>
</dbReference>
<dbReference type="Pfam" id="PF00392">
    <property type="entry name" value="GntR"/>
    <property type="match status" value="1"/>
</dbReference>
<dbReference type="EMBL" id="CAQI01000032">
    <property type="protein sequence ID" value="CCQ45190.1"/>
    <property type="molecule type" value="Genomic_DNA"/>
</dbReference>
<comment type="caution">
    <text evidence="5">The sequence shown here is derived from an EMBL/GenBank/DDBJ whole genome shotgun (WGS) entry which is preliminary data.</text>
</comment>
<proteinExistence type="predicted"/>
<dbReference type="SMART" id="SM00895">
    <property type="entry name" value="FCD"/>
    <property type="match status" value="1"/>
</dbReference>
<dbReference type="SMART" id="SM00345">
    <property type="entry name" value="HTH_GNTR"/>
    <property type="match status" value="1"/>
</dbReference>
<evidence type="ECO:0000256" key="1">
    <source>
        <dbReference type="ARBA" id="ARBA00023015"/>
    </source>
</evidence>
<evidence type="ECO:0000256" key="3">
    <source>
        <dbReference type="ARBA" id="ARBA00023163"/>
    </source>
</evidence>
<dbReference type="PANTHER" id="PTHR43537:SF47">
    <property type="entry name" value="REGULATORY PROTEIN GNTR HTH"/>
    <property type="match status" value="1"/>
</dbReference>
<sequence>MALSTSHRPPLAEEVTAKLRTMIQSGEWPLHQRIPSETGLMTDLGVSRGTLREAIKALAHSGMLEVRRGDGTYVRATSEISGAARRMYQDHTEAHILEVRLGLDTQAARLAARNATADDVTALRTLLAERVHAWNSEDFEAWARADWGFHERVAQASGNPLLHELYVSFGAVVHEDMLQQLRRPGFDGLQHEGHDLLLVAIEQRDEDAAVATVNQNLNSCAEWLAA</sequence>
<dbReference type="InterPro" id="IPR000524">
    <property type="entry name" value="Tscrpt_reg_HTH_GntR"/>
</dbReference>
<dbReference type="STRING" id="861266.ARTSIC4J27_1123"/>
<dbReference type="Gene3D" id="1.10.10.10">
    <property type="entry name" value="Winged helix-like DNA-binding domain superfamily/Winged helix DNA-binding domain"/>
    <property type="match status" value="1"/>
</dbReference>
<gene>
    <name evidence="5" type="ORF">ARTSIC4J27_1123</name>
</gene>
<dbReference type="OrthoDB" id="3575876at2"/>
<dbReference type="PANTHER" id="PTHR43537">
    <property type="entry name" value="TRANSCRIPTIONAL REGULATOR, GNTR FAMILY"/>
    <property type="match status" value="1"/>
</dbReference>
<dbReference type="GO" id="GO:0003700">
    <property type="term" value="F:DNA-binding transcription factor activity"/>
    <property type="evidence" value="ECO:0007669"/>
    <property type="project" value="InterPro"/>
</dbReference>
<name>A0A024GZ04_9MICC</name>
<dbReference type="AlphaFoldDB" id="A0A024GZ04"/>
<dbReference type="SUPFAM" id="SSF48008">
    <property type="entry name" value="GntR ligand-binding domain-like"/>
    <property type="match status" value="1"/>
</dbReference>
<dbReference type="InterPro" id="IPR008920">
    <property type="entry name" value="TF_FadR/GntR_C"/>
</dbReference>
<keyword evidence="3" id="KW-0804">Transcription</keyword>
<evidence type="ECO:0000313" key="6">
    <source>
        <dbReference type="Proteomes" id="UP000035722"/>
    </source>
</evidence>
<dbReference type="RefSeq" id="WP_050054190.1">
    <property type="nucleotide sequence ID" value="NZ_CAQI01000032.1"/>
</dbReference>